<keyword evidence="9" id="KW-1015">Disulfide bond</keyword>
<proteinExistence type="inferred from homology"/>
<dbReference type="PANTHER" id="PTHR38839">
    <property type="entry name" value="TRANSCRIPTIONAL REGULATOR WHID-RELATED"/>
    <property type="match status" value="1"/>
</dbReference>
<dbReference type="GO" id="GO:0051539">
    <property type="term" value="F:4 iron, 4 sulfur cluster binding"/>
    <property type="evidence" value="ECO:0007669"/>
    <property type="project" value="UniProtKB-KW"/>
</dbReference>
<evidence type="ECO:0000256" key="10">
    <source>
        <dbReference type="ARBA" id="ARBA00023163"/>
    </source>
</evidence>
<evidence type="ECO:0000256" key="9">
    <source>
        <dbReference type="ARBA" id="ARBA00023157"/>
    </source>
</evidence>
<dbReference type="InterPro" id="IPR034768">
    <property type="entry name" value="4FE4S_WBL"/>
</dbReference>
<evidence type="ECO:0000313" key="13">
    <source>
        <dbReference type="EMBL" id="SUZ75919.1"/>
    </source>
</evidence>
<dbReference type="AlphaFoldDB" id="A0A381QBY9"/>
<comment type="similarity">
    <text evidence="2">Belongs to the WhiB family.</text>
</comment>
<feature type="domain" description="4Fe-4S Wbl-type" evidence="12">
    <location>
        <begin position="42"/>
        <end position="100"/>
    </location>
</feature>
<evidence type="ECO:0000256" key="4">
    <source>
        <dbReference type="ARBA" id="ARBA00022723"/>
    </source>
</evidence>
<dbReference type="GO" id="GO:0045892">
    <property type="term" value="P:negative regulation of DNA-templated transcription"/>
    <property type="evidence" value="ECO:0007669"/>
    <property type="project" value="TreeGrafter"/>
</dbReference>
<evidence type="ECO:0000256" key="6">
    <source>
        <dbReference type="ARBA" id="ARBA00023014"/>
    </source>
</evidence>
<keyword evidence="10" id="KW-0804">Transcription</keyword>
<evidence type="ECO:0000256" key="8">
    <source>
        <dbReference type="ARBA" id="ARBA00023125"/>
    </source>
</evidence>
<dbReference type="GO" id="GO:0047134">
    <property type="term" value="F:protein-disulfide reductase [NAD(P)H] activity"/>
    <property type="evidence" value="ECO:0007669"/>
    <property type="project" value="TreeGrafter"/>
</dbReference>
<evidence type="ECO:0000256" key="7">
    <source>
        <dbReference type="ARBA" id="ARBA00023015"/>
    </source>
</evidence>
<gene>
    <name evidence="13" type="ORF">METZ01_LOCUS28773</name>
</gene>
<dbReference type="GO" id="GO:0045454">
    <property type="term" value="P:cell redox homeostasis"/>
    <property type="evidence" value="ECO:0007669"/>
    <property type="project" value="TreeGrafter"/>
</dbReference>
<keyword evidence="8" id="KW-0238">DNA-binding</keyword>
<evidence type="ECO:0000256" key="1">
    <source>
        <dbReference type="ARBA" id="ARBA00001966"/>
    </source>
</evidence>
<reference evidence="13" key="1">
    <citation type="submission" date="2018-05" db="EMBL/GenBank/DDBJ databases">
        <authorList>
            <person name="Lanie J.A."/>
            <person name="Ng W.-L."/>
            <person name="Kazmierczak K.M."/>
            <person name="Andrzejewski T.M."/>
            <person name="Davidsen T.M."/>
            <person name="Wayne K.J."/>
            <person name="Tettelin H."/>
            <person name="Glass J.I."/>
            <person name="Rusch D."/>
            <person name="Podicherti R."/>
            <person name="Tsui H.-C.T."/>
            <person name="Winkler M.E."/>
        </authorList>
    </citation>
    <scope>NUCLEOTIDE SEQUENCE</scope>
</reference>
<evidence type="ECO:0000256" key="5">
    <source>
        <dbReference type="ARBA" id="ARBA00023004"/>
    </source>
</evidence>
<comment type="cofactor">
    <cofactor evidence="1">
        <name>[4Fe-4S] cluster</name>
        <dbReference type="ChEBI" id="CHEBI:49883"/>
    </cofactor>
</comment>
<dbReference type="EMBL" id="UINC01001261">
    <property type="protein sequence ID" value="SUZ75919.1"/>
    <property type="molecule type" value="Genomic_DNA"/>
</dbReference>
<dbReference type="GO" id="GO:0003677">
    <property type="term" value="F:DNA binding"/>
    <property type="evidence" value="ECO:0007669"/>
    <property type="project" value="UniProtKB-KW"/>
</dbReference>
<sequence>MSISEPVHETVLHPNRGVAVGEAYQSSLPFAPGSKAWQQVAACRGIDASVFFPDDEDDNAETAKQICDNCSVAQPCLEYAITVREKEGVWGGATQRERRSIIRRRRRAAARQRSQRELGSRN</sequence>
<keyword evidence="5" id="KW-0408">Iron</keyword>
<evidence type="ECO:0000256" key="2">
    <source>
        <dbReference type="ARBA" id="ARBA00006597"/>
    </source>
</evidence>
<protein>
    <recommendedName>
        <fullName evidence="12">4Fe-4S Wbl-type domain-containing protein</fullName>
    </recommendedName>
</protein>
<name>A0A381QBY9_9ZZZZ</name>
<evidence type="ECO:0000259" key="12">
    <source>
        <dbReference type="PROSITE" id="PS51674"/>
    </source>
</evidence>
<keyword evidence="6" id="KW-0411">Iron-sulfur</keyword>
<dbReference type="PROSITE" id="PS51674">
    <property type="entry name" value="4FE4S_WBL"/>
    <property type="match status" value="1"/>
</dbReference>
<feature type="region of interest" description="Disordered" evidence="11">
    <location>
        <begin position="101"/>
        <end position="122"/>
    </location>
</feature>
<accession>A0A381QBY9</accession>
<dbReference type="GO" id="GO:0046872">
    <property type="term" value="F:metal ion binding"/>
    <property type="evidence" value="ECO:0007669"/>
    <property type="project" value="UniProtKB-KW"/>
</dbReference>
<dbReference type="InterPro" id="IPR003482">
    <property type="entry name" value="Whib"/>
</dbReference>
<organism evidence="13">
    <name type="scientific">marine metagenome</name>
    <dbReference type="NCBI Taxonomy" id="408172"/>
    <lineage>
        <taxon>unclassified sequences</taxon>
        <taxon>metagenomes</taxon>
        <taxon>ecological metagenomes</taxon>
    </lineage>
</organism>
<dbReference type="HAMAP" id="MF_01479">
    <property type="entry name" value="WhiB"/>
    <property type="match status" value="1"/>
</dbReference>
<keyword evidence="4" id="KW-0479">Metal-binding</keyword>
<evidence type="ECO:0000256" key="11">
    <source>
        <dbReference type="SAM" id="MobiDB-lite"/>
    </source>
</evidence>
<evidence type="ECO:0000256" key="3">
    <source>
        <dbReference type="ARBA" id="ARBA00022485"/>
    </source>
</evidence>
<dbReference type="Pfam" id="PF02467">
    <property type="entry name" value="Whib"/>
    <property type="match status" value="1"/>
</dbReference>
<feature type="compositionally biased region" description="Basic residues" evidence="11">
    <location>
        <begin position="101"/>
        <end position="110"/>
    </location>
</feature>
<keyword evidence="7" id="KW-0805">Transcription regulation</keyword>
<keyword evidence="3" id="KW-0004">4Fe-4S</keyword>